<keyword evidence="9" id="KW-1185">Reference proteome</keyword>
<dbReference type="SUPFAM" id="SSF103473">
    <property type="entry name" value="MFS general substrate transporter"/>
    <property type="match status" value="1"/>
</dbReference>
<feature type="transmembrane region" description="Helical" evidence="6">
    <location>
        <begin position="147"/>
        <end position="168"/>
    </location>
</feature>
<evidence type="ECO:0000313" key="9">
    <source>
        <dbReference type="Proteomes" id="UP000521943"/>
    </source>
</evidence>
<evidence type="ECO:0000256" key="1">
    <source>
        <dbReference type="ARBA" id="ARBA00004141"/>
    </source>
</evidence>
<keyword evidence="3 6" id="KW-0812">Transmembrane</keyword>
<proteinExistence type="predicted"/>
<feature type="transmembrane region" description="Helical" evidence="6">
    <location>
        <begin position="411"/>
        <end position="433"/>
    </location>
</feature>
<dbReference type="InterPro" id="IPR011701">
    <property type="entry name" value="MFS"/>
</dbReference>
<evidence type="ECO:0000313" key="8">
    <source>
        <dbReference type="EMBL" id="KAF6746250.1"/>
    </source>
</evidence>
<dbReference type="EMBL" id="JACGCI010000094">
    <property type="protein sequence ID" value="KAF6746250.1"/>
    <property type="molecule type" value="Genomic_DNA"/>
</dbReference>
<name>A0A8H6HFU7_9AGAR</name>
<evidence type="ECO:0000256" key="4">
    <source>
        <dbReference type="ARBA" id="ARBA00022989"/>
    </source>
</evidence>
<gene>
    <name evidence="8" type="ORF">DFP72DRAFT_923057</name>
</gene>
<feature type="transmembrane region" description="Helical" evidence="6">
    <location>
        <begin position="355"/>
        <end position="372"/>
    </location>
</feature>
<dbReference type="GO" id="GO:0016020">
    <property type="term" value="C:membrane"/>
    <property type="evidence" value="ECO:0007669"/>
    <property type="project" value="UniProtKB-SubCell"/>
</dbReference>
<dbReference type="FunFam" id="1.20.1250.20:FF:000013">
    <property type="entry name" value="MFS general substrate transporter"/>
    <property type="match status" value="1"/>
</dbReference>
<keyword evidence="4 6" id="KW-1133">Transmembrane helix</keyword>
<dbReference type="OrthoDB" id="2962993at2759"/>
<feature type="transmembrane region" description="Helical" evidence="6">
    <location>
        <begin position="283"/>
        <end position="308"/>
    </location>
</feature>
<evidence type="ECO:0000256" key="2">
    <source>
        <dbReference type="ARBA" id="ARBA00022448"/>
    </source>
</evidence>
<feature type="domain" description="Major facilitator superfamily (MFS) profile" evidence="7">
    <location>
        <begin position="56"/>
        <end position="470"/>
    </location>
</feature>
<comment type="subcellular location">
    <subcellularLocation>
        <location evidence="1">Membrane</location>
        <topology evidence="1">Multi-pass membrane protein</topology>
    </subcellularLocation>
</comment>
<feature type="transmembrane region" description="Helical" evidence="6">
    <location>
        <begin position="378"/>
        <end position="399"/>
    </location>
</feature>
<organism evidence="8 9">
    <name type="scientific">Ephemerocybe angulata</name>
    <dbReference type="NCBI Taxonomy" id="980116"/>
    <lineage>
        <taxon>Eukaryota</taxon>
        <taxon>Fungi</taxon>
        <taxon>Dikarya</taxon>
        <taxon>Basidiomycota</taxon>
        <taxon>Agaricomycotina</taxon>
        <taxon>Agaricomycetes</taxon>
        <taxon>Agaricomycetidae</taxon>
        <taxon>Agaricales</taxon>
        <taxon>Agaricineae</taxon>
        <taxon>Psathyrellaceae</taxon>
        <taxon>Ephemerocybe</taxon>
    </lineage>
</organism>
<evidence type="ECO:0000259" key="7">
    <source>
        <dbReference type="PROSITE" id="PS50850"/>
    </source>
</evidence>
<dbReference type="PANTHER" id="PTHR43791:SF53">
    <property type="entry name" value="MAJOR FACILITATOR SUPERFAMILY (MFS) PROFILE DOMAIN-CONTAINING PROTEIN"/>
    <property type="match status" value="1"/>
</dbReference>
<dbReference type="FunFam" id="1.20.1250.20:FF:000018">
    <property type="entry name" value="MFS transporter permease"/>
    <property type="match status" value="1"/>
</dbReference>
<dbReference type="PANTHER" id="PTHR43791">
    <property type="entry name" value="PERMEASE-RELATED"/>
    <property type="match status" value="1"/>
</dbReference>
<feature type="transmembrane region" description="Helical" evidence="6">
    <location>
        <begin position="119"/>
        <end position="141"/>
    </location>
</feature>
<reference evidence="8 9" key="1">
    <citation type="submission" date="2020-07" db="EMBL/GenBank/DDBJ databases">
        <title>Comparative genomics of pyrophilous fungi reveals a link between fire events and developmental genes.</title>
        <authorList>
            <consortium name="DOE Joint Genome Institute"/>
            <person name="Steindorff A.S."/>
            <person name="Carver A."/>
            <person name="Calhoun S."/>
            <person name="Stillman K."/>
            <person name="Liu H."/>
            <person name="Lipzen A."/>
            <person name="Pangilinan J."/>
            <person name="Labutti K."/>
            <person name="Bruns T.D."/>
            <person name="Grigoriev I.V."/>
        </authorList>
    </citation>
    <scope>NUCLEOTIDE SEQUENCE [LARGE SCALE GENOMIC DNA]</scope>
    <source>
        <strain evidence="8 9">CBS 144469</strain>
    </source>
</reference>
<keyword evidence="2" id="KW-0813">Transport</keyword>
<dbReference type="Pfam" id="PF07690">
    <property type="entry name" value="MFS_1"/>
    <property type="match status" value="1"/>
</dbReference>
<feature type="transmembrane region" description="Helical" evidence="6">
    <location>
        <begin position="54"/>
        <end position="74"/>
    </location>
</feature>
<accession>A0A8H6HFU7</accession>
<feature type="transmembrane region" description="Helical" evidence="6">
    <location>
        <begin position="445"/>
        <end position="467"/>
    </location>
</feature>
<feature type="transmembrane region" description="Helical" evidence="6">
    <location>
        <begin position="177"/>
        <end position="198"/>
    </location>
</feature>
<evidence type="ECO:0000256" key="3">
    <source>
        <dbReference type="ARBA" id="ARBA00022692"/>
    </source>
</evidence>
<dbReference type="PROSITE" id="PS50850">
    <property type="entry name" value="MFS"/>
    <property type="match status" value="1"/>
</dbReference>
<dbReference type="Gene3D" id="1.20.1250.20">
    <property type="entry name" value="MFS general substrate transporter like domains"/>
    <property type="match status" value="2"/>
</dbReference>
<protein>
    <submittedName>
        <fullName evidence="8">Major facilitator superfamily domain-containing protein</fullName>
    </submittedName>
</protein>
<evidence type="ECO:0000256" key="5">
    <source>
        <dbReference type="ARBA" id="ARBA00023136"/>
    </source>
</evidence>
<feature type="transmembrane region" description="Helical" evidence="6">
    <location>
        <begin position="328"/>
        <end position="348"/>
    </location>
</feature>
<evidence type="ECO:0000256" key="6">
    <source>
        <dbReference type="SAM" id="Phobius"/>
    </source>
</evidence>
<comment type="caution">
    <text evidence="8">The sequence shown here is derived from an EMBL/GenBank/DDBJ whole genome shotgun (WGS) entry which is preliminary data.</text>
</comment>
<feature type="transmembrane region" description="Helical" evidence="6">
    <location>
        <begin position="218"/>
        <end position="237"/>
    </location>
</feature>
<keyword evidence="5 6" id="KW-0472">Membrane</keyword>
<feature type="transmembrane region" description="Helical" evidence="6">
    <location>
        <begin position="86"/>
        <end position="107"/>
    </location>
</feature>
<dbReference type="Proteomes" id="UP000521943">
    <property type="component" value="Unassembled WGS sequence"/>
</dbReference>
<dbReference type="GO" id="GO:0022857">
    <property type="term" value="F:transmembrane transporter activity"/>
    <property type="evidence" value="ECO:0007669"/>
    <property type="project" value="InterPro"/>
</dbReference>
<dbReference type="InterPro" id="IPR036259">
    <property type="entry name" value="MFS_trans_sf"/>
</dbReference>
<sequence length="503" mass="55205">MARTPTGKEVVEISEIEKADISQTPSPPSSPIASQLLTEIDPEAERRLVKKLDWILLPLFTAIYCCNFIDRTSIGNAKVAGLENDLGMHGVDLNVALTVFYIFYVIADIPSNLILKRFGSAWLAFLVIGFGVISLASAFLHNYAGLLASRIFLGLTEGGTLSGLVYIISRYYRKEELVLRVGIFFGVGPSIAGAFGGLLASGLLKLPDMGHVHTWRKIFLVEGLITTIFGLVLLFIVPEDPSKSRLLSVQERKLAMARIDAGQIVKTQGLKEKTTAKLVLRSFNLITFSCTLCFVLLNMSFQGLSLFLPSVIRSQGTYSTVEVQLRTVPPYVASAVWVVINAWVSARLKKRFLPILYNIVLVIIGYAISVSTKHPQTRYAACFLMIMGGSVGGPMLVTWGTDNAAPDTMRAVVTAAIPGIGAFGAVMAVWTYAPSDAPDYRKGNLANLSACSAIFVIVSLTALYIAWENRKRARGGRDHRLEGLSEKETMRLGYRHPRFRYQI</sequence>
<dbReference type="AlphaFoldDB" id="A0A8H6HFU7"/>
<dbReference type="InterPro" id="IPR020846">
    <property type="entry name" value="MFS_dom"/>
</dbReference>